<dbReference type="SUPFAM" id="SSF46689">
    <property type="entry name" value="Homeodomain-like"/>
    <property type="match status" value="1"/>
</dbReference>
<proteinExistence type="predicted"/>
<dbReference type="EMBL" id="CP053383">
    <property type="protein sequence ID" value="QTP60912.1"/>
    <property type="molecule type" value="Genomic_DNA"/>
</dbReference>
<dbReference type="InterPro" id="IPR014875">
    <property type="entry name" value="Mor_transcription_activator"/>
</dbReference>
<reference evidence="2 3" key="1">
    <citation type="journal article" date="2021" name="Front. Microbiol.">
        <title>Aerobic Denitrification and Heterotrophic Sulfur Oxidation in the Genus Halomonas Revealed by Six Novel Species Characterizations and Genome-Based Analysis.</title>
        <authorList>
            <person name="Wang L."/>
            <person name="Shao Z."/>
        </authorList>
    </citation>
    <scope>NUCLEOTIDE SEQUENCE [LARGE SCALE GENOMIC DNA]</scope>
    <source>
        <strain evidence="2 3">MCCC 1A13718</strain>
    </source>
</reference>
<organism evidence="2 3">
    <name type="scientific">Halomonas sulfidivorans</name>
    <dbReference type="NCBI Taxonomy" id="2733488"/>
    <lineage>
        <taxon>Bacteria</taxon>
        <taxon>Pseudomonadati</taxon>
        <taxon>Pseudomonadota</taxon>
        <taxon>Gammaproteobacteria</taxon>
        <taxon>Oceanospirillales</taxon>
        <taxon>Halomonadaceae</taxon>
        <taxon>Halomonas</taxon>
    </lineage>
</organism>
<dbReference type="RefSeq" id="WP_209474834.1">
    <property type="nucleotide sequence ID" value="NZ_CP053383.1"/>
</dbReference>
<evidence type="ECO:0000313" key="3">
    <source>
        <dbReference type="Proteomes" id="UP000671845"/>
    </source>
</evidence>
<name>A0ABX7WMY9_9GAMM</name>
<sequence>MRLPKSVQQIADVVGRDKALHLVRTLRQQQAGKTLSIYVPQPERLHVNHALVGILGYAEALALCQEFGGTHLYPSACRYLQRAIKNRQILALRDTGLSVDEVAEQLGMSRKWVANVVDARDMVRRGDSIEVVARSVKISPLTLGYILDIDVDDVGPVTSRGERRAASPQMPLL</sequence>
<evidence type="ECO:0000259" key="1">
    <source>
        <dbReference type="Pfam" id="PF08765"/>
    </source>
</evidence>
<keyword evidence="3" id="KW-1185">Reference proteome</keyword>
<dbReference type="Proteomes" id="UP000671845">
    <property type="component" value="Chromosome"/>
</dbReference>
<feature type="domain" description="Mor transcription activator" evidence="1">
    <location>
        <begin position="43"/>
        <end position="119"/>
    </location>
</feature>
<dbReference type="Pfam" id="PF08765">
    <property type="entry name" value="Mor"/>
    <property type="match status" value="1"/>
</dbReference>
<evidence type="ECO:0000313" key="2">
    <source>
        <dbReference type="EMBL" id="QTP60912.1"/>
    </source>
</evidence>
<accession>A0ABX7WMY9</accession>
<gene>
    <name evidence="2" type="ORF">HNO53_20665</name>
</gene>
<protein>
    <recommendedName>
        <fullName evidence="1">Mor transcription activator domain-containing protein</fullName>
    </recommendedName>
</protein>
<dbReference type="InterPro" id="IPR009057">
    <property type="entry name" value="Homeodomain-like_sf"/>
</dbReference>